<dbReference type="GO" id="GO:0004222">
    <property type="term" value="F:metalloendopeptidase activity"/>
    <property type="evidence" value="ECO:0007669"/>
    <property type="project" value="TreeGrafter"/>
</dbReference>
<evidence type="ECO:0000256" key="1">
    <source>
        <dbReference type="ARBA" id="ARBA00022729"/>
    </source>
</evidence>
<keyword evidence="3" id="KW-0472">Membrane</keyword>
<reference evidence="6" key="1">
    <citation type="submission" date="2017-09" db="EMBL/GenBank/DDBJ databases">
        <authorList>
            <person name="Varghese N."/>
            <person name="Submissions S."/>
        </authorList>
    </citation>
    <scope>NUCLEOTIDE SEQUENCE [LARGE SCALE GENOMIC DNA]</scope>
    <source>
        <strain evidence="6">MSL47</strain>
    </source>
</reference>
<dbReference type="SUPFAM" id="SSF51261">
    <property type="entry name" value="Duplicated hybrid motif"/>
    <property type="match status" value="1"/>
</dbReference>
<feature type="coiled-coil region" evidence="2">
    <location>
        <begin position="74"/>
        <end position="101"/>
    </location>
</feature>
<feature type="transmembrane region" description="Helical" evidence="3">
    <location>
        <begin position="34"/>
        <end position="54"/>
    </location>
</feature>
<feature type="domain" description="M23ase beta-sheet core" evidence="4">
    <location>
        <begin position="220"/>
        <end position="315"/>
    </location>
</feature>
<evidence type="ECO:0000256" key="2">
    <source>
        <dbReference type="SAM" id="Coils"/>
    </source>
</evidence>
<dbReference type="FunFam" id="2.70.70.10:FF:000006">
    <property type="entry name" value="M23 family peptidase"/>
    <property type="match status" value="1"/>
</dbReference>
<dbReference type="Gene3D" id="2.70.70.10">
    <property type="entry name" value="Glucose Permease (Domain IIA)"/>
    <property type="match status" value="1"/>
</dbReference>
<gene>
    <name evidence="5" type="ORF">SAMN06265827_104174</name>
</gene>
<dbReference type="OrthoDB" id="9809488at2"/>
<evidence type="ECO:0000313" key="5">
    <source>
        <dbReference type="EMBL" id="SNY17662.1"/>
    </source>
</evidence>
<dbReference type="PANTHER" id="PTHR21666">
    <property type="entry name" value="PEPTIDASE-RELATED"/>
    <property type="match status" value="1"/>
</dbReference>
<dbReference type="InterPro" id="IPR016047">
    <property type="entry name" value="M23ase_b-sheet_dom"/>
</dbReference>
<keyword evidence="1" id="KW-0732">Signal</keyword>
<accession>A0A285G259</accession>
<evidence type="ECO:0000256" key="3">
    <source>
        <dbReference type="SAM" id="Phobius"/>
    </source>
</evidence>
<dbReference type="EMBL" id="OBDZ01000004">
    <property type="protein sequence ID" value="SNY17662.1"/>
    <property type="molecule type" value="Genomic_DNA"/>
</dbReference>
<dbReference type="PANTHER" id="PTHR21666:SF289">
    <property type="entry name" value="L-ALA--D-GLU ENDOPEPTIDASE"/>
    <property type="match status" value="1"/>
</dbReference>
<keyword evidence="2" id="KW-0175">Coiled coil</keyword>
<proteinExistence type="predicted"/>
<dbReference type="STRING" id="1413210.U472_00785"/>
<sequence>MSYHKGKRKITLTIVPHTDGDVRTLRISKSSIKFIFLSIFISVITVVGFLWYYYGEYSQAKDEISNLLPYKEKNQVLKEEKEYYEQRLSKFIDEIEKINNEFGDIITEKQEIRELINGKDDISESNDMQTNMSNNIGYYDFENSEDKGSDMIQYIEANLVMLKEVMPKQKEDLYDLKQKVVEHNRFIEAKPQGWPIRNGQGRITSPFGYRYHPVLKKRLFHDGIDIGIWYNHKVIATGKGRVIFAGNKNDGYGRKVVIDHGYGYRTIYAHNNRVLVKSGQWVQRGDVVALSGNSGRSTGPHLHYEIRYKGKVVNPMEYIK</sequence>
<dbReference type="InterPro" id="IPR050570">
    <property type="entry name" value="Cell_wall_metabolism_enzyme"/>
</dbReference>
<keyword evidence="6" id="KW-1185">Reference proteome</keyword>
<dbReference type="Proteomes" id="UP000219573">
    <property type="component" value="Unassembled WGS sequence"/>
</dbReference>
<evidence type="ECO:0000313" key="6">
    <source>
        <dbReference type="Proteomes" id="UP000219573"/>
    </source>
</evidence>
<name>A0A285G259_9FIRM</name>
<dbReference type="RefSeq" id="WP_097016809.1">
    <property type="nucleotide sequence ID" value="NZ_OBDZ01000004.1"/>
</dbReference>
<dbReference type="CDD" id="cd12797">
    <property type="entry name" value="M23_peptidase"/>
    <property type="match status" value="1"/>
</dbReference>
<dbReference type="Pfam" id="PF01551">
    <property type="entry name" value="Peptidase_M23"/>
    <property type="match status" value="1"/>
</dbReference>
<keyword evidence="3" id="KW-1133">Transmembrane helix</keyword>
<dbReference type="AlphaFoldDB" id="A0A285G259"/>
<keyword evidence="3" id="KW-0812">Transmembrane</keyword>
<evidence type="ECO:0000259" key="4">
    <source>
        <dbReference type="Pfam" id="PF01551"/>
    </source>
</evidence>
<dbReference type="InterPro" id="IPR011055">
    <property type="entry name" value="Dup_hybrid_motif"/>
</dbReference>
<organism evidence="5 6">
    <name type="scientific">Orenia metallireducens</name>
    <dbReference type="NCBI Taxonomy" id="1413210"/>
    <lineage>
        <taxon>Bacteria</taxon>
        <taxon>Bacillati</taxon>
        <taxon>Bacillota</taxon>
        <taxon>Clostridia</taxon>
        <taxon>Halanaerobiales</taxon>
        <taxon>Halobacteroidaceae</taxon>
        <taxon>Orenia</taxon>
    </lineage>
</organism>
<protein>
    <submittedName>
        <fullName evidence="5">Peptidase family M23</fullName>
    </submittedName>
</protein>